<keyword evidence="4" id="KW-0732">Signal</keyword>
<gene>
    <name evidence="5" type="ORF">OCH239_17305</name>
</gene>
<dbReference type="Pfam" id="PF01547">
    <property type="entry name" value="SBP_bac_1"/>
    <property type="match status" value="1"/>
</dbReference>
<evidence type="ECO:0000256" key="4">
    <source>
        <dbReference type="SAM" id="SignalP"/>
    </source>
</evidence>
<dbReference type="RefSeq" id="WP_037266915.1">
    <property type="nucleotide sequence ID" value="NZ_JALZ01000056.1"/>
</dbReference>
<evidence type="ECO:0000256" key="3">
    <source>
        <dbReference type="ARBA" id="ARBA00022448"/>
    </source>
</evidence>
<dbReference type="PANTHER" id="PTHR43649:SF29">
    <property type="entry name" value="OSMOPROTECTIVE COMPOUNDS-BINDING PROTEIN GGTB"/>
    <property type="match status" value="1"/>
</dbReference>
<dbReference type="EMBL" id="JALZ01000056">
    <property type="protein sequence ID" value="ETX12747.1"/>
    <property type="molecule type" value="Genomic_DNA"/>
</dbReference>
<dbReference type="PANTHER" id="PTHR43649">
    <property type="entry name" value="ARABINOSE-BINDING PROTEIN-RELATED"/>
    <property type="match status" value="1"/>
</dbReference>
<dbReference type="Proteomes" id="UP000022447">
    <property type="component" value="Unassembled WGS sequence"/>
</dbReference>
<dbReference type="Gene3D" id="3.40.190.10">
    <property type="entry name" value="Periplasmic binding protein-like II"/>
    <property type="match status" value="2"/>
</dbReference>
<name>X7E9W2_9RHOB</name>
<comment type="similarity">
    <text evidence="2">Belongs to the bacterial solute-binding protein 1 family.</text>
</comment>
<dbReference type="PATRIC" id="fig|1449350.3.peg.4051"/>
<sequence>MRSHLAASVAALGLFAGAAHAQDLKFPIGEGPFSWDSYTEFADAHDYSGETVSITGPWTGPRAAQFEAAIAYFEEATGASVNYSGSDSFEQDIVISVEANSAPNIGVFEQPGLVADLAARGQIAALDTETADWLSENYASGDSWVGLSSFAGAEGDKQLFAFPYNIDLKSLVWYSPLAFEDGGYEIPETMEELKALTAQIAEDGGTPWCIALGSGAATGWPGTDWIEDLLLRTAEPEIYDQWVTHEIAFDHPDVIAAFEEFDWFLKDEYLNGGRSNSATADFRDSGAGLFAVPPECYMLKQGTFMPSFFPEGTEVGPDASFFYFPSYAEKDLGDPVLGAGSLFAVTEDSEATRGFIEFLKTPIAHEAWMAQSGFLTPYGAANAEVFPSDADRELNEILTDATVFRFDGSDLMPGEIGAGAFWTGMVDFMTGDDAESVASDIEDRWSSID</sequence>
<dbReference type="STRING" id="1449350.OCH239_17305"/>
<evidence type="ECO:0000313" key="6">
    <source>
        <dbReference type="Proteomes" id="UP000022447"/>
    </source>
</evidence>
<comment type="subcellular location">
    <subcellularLocation>
        <location evidence="1">Periplasm</location>
    </subcellularLocation>
</comment>
<protein>
    <submittedName>
        <fullName evidence="5">Alpha-glucoside ABC transporter substrate-binding protein</fullName>
    </submittedName>
</protein>
<keyword evidence="3" id="KW-0813">Transport</keyword>
<reference evidence="5 6" key="1">
    <citation type="submission" date="2014-01" db="EMBL/GenBank/DDBJ databases">
        <title>Roseivivax halodurans JCM 10272 Genome Sequencing.</title>
        <authorList>
            <person name="Lai Q."/>
            <person name="Li G."/>
            <person name="Shao Z."/>
        </authorList>
    </citation>
    <scope>NUCLEOTIDE SEQUENCE [LARGE SCALE GENOMIC DNA]</scope>
    <source>
        <strain evidence="5 6">JCM 10272</strain>
    </source>
</reference>
<organism evidence="5 6">
    <name type="scientific">Roseivivax halodurans JCM 10272</name>
    <dbReference type="NCBI Taxonomy" id="1449350"/>
    <lineage>
        <taxon>Bacteria</taxon>
        <taxon>Pseudomonadati</taxon>
        <taxon>Pseudomonadota</taxon>
        <taxon>Alphaproteobacteria</taxon>
        <taxon>Rhodobacterales</taxon>
        <taxon>Roseobacteraceae</taxon>
        <taxon>Roseivivax</taxon>
    </lineage>
</organism>
<keyword evidence="6" id="KW-1185">Reference proteome</keyword>
<feature type="chain" id="PRO_5004977100" evidence="4">
    <location>
        <begin position="22"/>
        <end position="449"/>
    </location>
</feature>
<dbReference type="SUPFAM" id="SSF53850">
    <property type="entry name" value="Periplasmic binding protein-like II"/>
    <property type="match status" value="1"/>
</dbReference>
<dbReference type="eggNOG" id="COG1653">
    <property type="taxonomic scope" value="Bacteria"/>
</dbReference>
<dbReference type="GO" id="GO:0042597">
    <property type="term" value="C:periplasmic space"/>
    <property type="evidence" value="ECO:0007669"/>
    <property type="project" value="UniProtKB-SubCell"/>
</dbReference>
<evidence type="ECO:0000256" key="2">
    <source>
        <dbReference type="ARBA" id="ARBA00008520"/>
    </source>
</evidence>
<evidence type="ECO:0000256" key="1">
    <source>
        <dbReference type="ARBA" id="ARBA00004418"/>
    </source>
</evidence>
<feature type="signal peptide" evidence="4">
    <location>
        <begin position="1"/>
        <end position="21"/>
    </location>
</feature>
<dbReference type="InterPro" id="IPR006059">
    <property type="entry name" value="SBP"/>
</dbReference>
<dbReference type="InterPro" id="IPR050490">
    <property type="entry name" value="Bact_solute-bd_prot1"/>
</dbReference>
<dbReference type="AlphaFoldDB" id="X7E9W2"/>
<dbReference type="OrthoDB" id="8663148at2"/>
<evidence type="ECO:0000313" key="5">
    <source>
        <dbReference type="EMBL" id="ETX12747.1"/>
    </source>
</evidence>
<comment type="caution">
    <text evidence="5">The sequence shown here is derived from an EMBL/GenBank/DDBJ whole genome shotgun (WGS) entry which is preliminary data.</text>
</comment>
<accession>X7E9W2</accession>
<proteinExistence type="inferred from homology"/>